<dbReference type="InterPro" id="IPR037523">
    <property type="entry name" value="VOC_core"/>
</dbReference>
<dbReference type="Pfam" id="PF00903">
    <property type="entry name" value="Glyoxalase"/>
    <property type="match status" value="1"/>
</dbReference>
<name>A0A7V4WUQ1_CALAY</name>
<reference evidence="2" key="1">
    <citation type="journal article" date="2020" name="mSystems">
        <title>Genome- and Community-Level Interaction Insights into Carbon Utilization and Element Cycling Functions of Hydrothermarchaeota in Hydrothermal Sediment.</title>
        <authorList>
            <person name="Zhou Z."/>
            <person name="Liu Y."/>
            <person name="Xu W."/>
            <person name="Pan J."/>
            <person name="Luo Z.H."/>
            <person name="Li M."/>
        </authorList>
    </citation>
    <scope>NUCLEOTIDE SEQUENCE [LARGE SCALE GENOMIC DNA]</scope>
    <source>
        <strain evidence="2">HyVt-577</strain>
    </source>
</reference>
<sequence length="117" mass="12645">MGAPVVHFEIIGKNQPKLQKFFSEVFDWKINTDNTIGYGLVEAQGEGSIGGGIGSAGQSKGHATFYIEVENLEKTLEKIERHGGKIVVPVTTVPGMVTYAMFVDPEGHLIGLVKKES</sequence>
<dbReference type="InterPro" id="IPR052164">
    <property type="entry name" value="Anthracycline_SecMetBiosynth"/>
</dbReference>
<dbReference type="EMBL" id="DRQG01000022">
    <property type="protein sequence ID" value="HGY54541.1"/>
    <property type="molecule type" value="Genomic_DNA"/>
</dbReference>
<gene>
    <name evidence="2" type="ORF">ENK44_02450</name>
</gene>
<accession>A0A7V4WUQ1</accession>
<protein>
    <recommendedName>
        <fullName evidence="1">VOC domain-containing protein</fullName>
    </recommendedName>
</protein>
<proteinExistence type="predicted"/>
<organism evidence="2">
    <name type="scientific">Caldithrix abyssi</name>
    <dbReference type="NCBI Taxonomy" id="187145"/>
    <lineage>
        <taxon>Bacteria</taxon>
        <taxon>Pseudomonadati</taxon>
        <taxon>Calditrichota</taxon>
        <taxon>Calditrichia</taxon>
        <taxon>Calditrichales</taxon>
        <taxon>Calditrichaceae</taxon>
        <taxon>Caldithrix</taxon>
    </lineage>
</organism>
<evidence type="ECO:0000313" key="2">
    <source>
        <dbReference type="EMBL" id="HGY54541.1"/>
    </source>
</evidence>
<dbReference type="Proteomes" id="UP000885779">
    <property type="component" value="Unassembled WGS sequence"/>
</dbReference>
<evidence type="ECO:0000259" key="1">
    <source>
        <dbReference type="PROSITE" id="PS51819"/>
    </source>
</evidence>
<dbReference type="PANTHER" id="PTHR33993">
    <property type="entry name" value="GLYOXALASE-RELATED"/>
    <property type="match status" value="1"/>
</dbReference>
<dbReference type="PANTHER" id="PTHR33993:SF2">
    <property type="entry name" value="VOC DOMAIN-CONTAINING PROTEIN"/>
    <property type="match status" value="1"/>
</dbReference>
<dbReference type="AlphaFoldDB" id="A0A7V4WUQ1"/>
<dbReference type="Gene3D" id="3.10.180.10">
    <property type="entry name" value="2,3-Dihydroxybiphenyl 1,2-Dioxygenase, domain 1"/>
    <property type="match status" value="1"/>
</dbReference>
<dbReference type="InterPro" id="IPR029068">
    <property type="entry name" value="Glyas_Bleomycin-R_OHBP_Dase"/>
</dbReference>
<comment type="caution">
    <text evidence="2">The sequence shown here is derived from an EMBL/GenBank/DDBJ whole genome shotgun (WGS) entry which is preliminary data.</text>
</comment>
<dbReference type="SUPFAM" id="SSF54593">
    <property type="entry name" value="Glyoxalase/Bleomycin resistance protein/Dihydroxybiphenyl dioxygenase"/>
    <property type="match status" value="1"/>
</dbReference>
<feature type="domain" description="VOC" evidence="1">
    <location>
        <begin position="4"/>
        <end position="115"/>
    </location>
</feature>
<dbReference type="InterPro" id="IPR004360">
    <property type="entry name" value="Glyas_Fos-R_dOase_dom"/>
</dbReference>
<dbReference type="PROSITE" id="PS51819">
    <property type="entry name" value="VOC"/>
    <property type="match status" value="1"/>
</dbReference>